<feature type="region of interest" description="Disordered" evidence="1">
    <location>
        <begin position="80"/>
        <end position="113"/>
    </location>
</feature>
<organism evidence="2 3">
    <name type="scientific">Rhododendron simsii</name>
    <name type="common">Sims's rhododendron</name>
    <dbReference type="NCBI Taxonomy" id="118357"/>
    <lineage>
        <taxon>Eukaryota</taxon>
        <taxon>Viridiplantae</taxon>
        <taxon>Streptophyta</taxon>
        <taxon>Embryophyta</taxon>
        <taxon>Tracheophyta</taxon>
        <taxon>Spermatophyta</taxon>
        <taxon>Magnoliopsida</taxon>
        <taxon>eudicotyledons</taxon>
        <taxon>Gunneridae</taxon>
        <taxon>Pentapetalae</taxon>
        <taxon>asterids</taxon>
        <taxon>Ericales</taxon>
        <taxon>Ericaceae</taxon>
        <taxon>Ericoideae</taxon>
        <taxon>Rhodoreae</taxon>
        <taxon>Rhododendron</taxon>
    </lineage>
</organism>
<evidence type="ECO:0000313" key="3">
    <source>
        <dbReference type="Proteomes" id="UP000626092"/>
    </source>
</evidence>
<gene>
    <name evidence="2" type="ORF">RHSIM_Rhsim05G0170200</name>
</gene>
<dbReference type="AlphaFoldDB" id="A0A834LPX4"/>
<dbReference type="OrthoDB" id="1433902at2759"/>
<name>A0A834LPX4_RHOSS</name>
<proteinExistence type="predicted"/>
<dbReference type="EMBL" id="WJXA01000005">
    <property type="protein sequence ID" value="KAF7144102.1"/>
    <property type="molecule type" value="Genomic_DNA"/>
</dbReference>
<evidence type="ECO:0000256" key="1">
    <source>
        <dbReference type="SAM" id="MobiDB-lite"/>
    </source>
</evidence>
<keyword evidence="3" id="KW-1185">Reference proteome</keyword>
<protein>
    <submittedName>
        <fullName evidence="2">Uncharacterized protein</fullName>
    </submittedName>
</protein>
<evidence type="ECO:0000313" key="2">
    <source>
        <dbReference type="EMBL" id="KAF7144102.1"/>
    </source>
</evidence>
<accession>A0A834LPX4</accession>
<sequence length="138" mass="15262">MDTCKTASLSQPQGNERLDRMERMIQALVDSEEKKTKRFEDGLRLDIAAAIKPMRLETNAQVFDRAVTVEQGKISLRRFHDNKRKVGTSGGNNYNNSNKKPNTGNGSLGISKIGTQGEEYPNIHLAGRITMGLAEATI</sequence>
<comment type="caution">
    <text evidence="2">The sequence shown here is derived from an EMBL/GenBank/DDBJ whole genome shotgun (WGS) entry which is preliminary data.</text>
</comment>
<feature type="compositionally biased region" description="Low complexity" evidence="1">
    <location>
        <begin position="91"/>
        <end position="105"/>
    </location>
</feature>
<reference evidence="2" key="1">
    <citation type="submission" date="2019-11" db="EMBL/GenBank/DDBJ databases">
        <authorList>
            <person name="Liu Y."/>
            <person name="Hou J."/>
            <person name="Li T.-Q."/>
            <person name="Guan C.-H."/>
            <person name="Wu X."/>
            <person name="Wu H.-Z."/>
            <person name="Ling F."/>
            <person name="Zhang R."/>
            <person name="Shi X.-G."/>
            <person name="Ren J.-P."/>
            <person name="Chen E.-F."/>
            <person name="Sun J.-M."/>
        </authorList>
    </citation>
    <scope>NUCLEOTIDE SEQUENCE</scope>
    <source>
        <strain evidence="2">Adult_tree_wgs_1</strain>
        <tissue evidence="2">Leaves</tissue>
    </source>
</reference>
<dbReference type="Proteomes" id="UP000626092">
    <property type="component" value="Unassembled WGS sequence"/>
</dbReference>